<protein>
    <submittedName>
        <fullName evidence="2">Uncharacterized protein</fullName>
    </submittedName>
</protein>
<accession>A0A0A2USQ6</accession>
<gene>
    <name evidence="2" type="ORF">N780_02280</name>
</gene>
<evidence type="ECO:0000256" key="1">
    <source>
        <dbReference type="SAM" id="Phobius"/>
    </source>
</evidence>
<keyword evidence="1" id="KW-1133">Transmembrane helix</keyword>
<proteinExistence type="predicted"/>
<organism evidence="2 3">
    <name type="scientific">Pontibacillus chungwhensis BH030062</name>
    <dbReference type="NCBI Taxonomy" id="1385513"/>
    <lineage>
        <taxon>Bacteria</taxon>
        <taxon>Bacillati</taxon>
        <taxon>Bacillota</taxon>
        <taxon>Bacilli</taxon>
        <taxon>Bacillales</taxon>
        <taxon>Bacillaceae</taxon>
        <taxon>Pontibacillus</taxon>
    </lineage>
</organism>
<name>A0A0A2USQ6_9BACI</name>
<keyword evidence="1" id="KW-0472">Membrane</keyword>
<keyword evidence="1" id="KW-0812">Transmembrane</keyword>
<dbReference type="AlphaFoldDB" id="A0A0A2USQ6"/>
<feature type="transmembrane region" description="Helical" evidence="1">
    <location>
        <begin position="15"/>
        <end position="36"/>
    </location>
</feature>
<dbReference type="EMBL" id="AVBG01000009">
    <property type="protein sequence ID" value="KGP90949.1"/>
    <property type="molecule type" value="Genomic_DNA"/>
</dbReference>
<evidence type="ECO:0000313" key="3">
    <source>
        <dbReference type="Proteomes" id="UP000030153"/>
    </source>
</evidence>
<evidence type="ECO:0000313" key="2">
    <source>
        <dbReference type="EMBL" id="KGP90949.1"/>
    </source>
</evidence>
<sequence>MKPFNFLKKSTTDMVIIPLYQVVKTFIFLIFLLFYLRETKNPDIGLHHHKTTKKEVLGAQELPECCGLLE</sequence>
<keyword evidence="3" id="KW-1185">Reference proteome</keyword>
<dbReference type="Proteomes" id="UP000030153">
    <property type="component" value="Unassembled WGS sequence"/>
</dbReference>
<comment type="caution">
    <text evidence="2">The sequence shown here is derived from an EMBL/GenBank/DDBJ whole genome shotgun (WGS) entry which is preliminary data.</text>
</comment>
<reference evidence="2 3" key="1">
    <citation type="submission" date="2013-08" db="EMBL/GenBank/DDBJ databases">
        <title>Genome of Pontibacillus chungwhensis.</title>
        <authorList>
            <person name="Wang Q."/>
            <person name="Wang G."/>
        </authorList>
    </citation>
    <scope>NUCLEOTIDE SEQUENCE [LARGE SCALE GENOMIC DNA]</scope>
    <source>
        <strain evidence="2 3">BH030062</strain>
    </source>
</reference>